<evidence type="ECO:0000256" key="1">
    <source>
        <dbReference type="ARBA" id="ARBA00022722"/>
    </source>
</evidence>
<dbReference type="AlphaFoldDB" id="A0A7K3UEJ2"/>
<feature type="region of interest" description="Disordered" evidence="7">
    <location>
        <begin position="1"/>
        <end position="20"/>
    </location>
</feature>
<evidence type="ECO:0000256" key="7">
    <source>
        <dbReference type="SAM" id="MobiDB-lite"/>
    </source>
</evidence>
<protein>
    <recommendedName>
        <fullName evidence="6">Very short patch repair endonuclease</fullName>
        <ecNumber evidence="6">3.1.-.-</ecNumber>
    </recommendedName>
</protein>
<dbReference type="EMBL" id="WUFT01000009">
    <property type="protein sequence ID" value="NEJ72080.1"/>
    <property type="molecule type" value="Genomic_DNA"/>
</dbReference>
<proteinExistence type="inferred from homology"/>
<accession>A0A7K3UEJ2</accession>
<organism evidence="8 9">
    <name type="scientific">Rhizobium phaseoli</name>
    <dbReference type="NCBI Taxonomy" id="396"/>
    <lineage>
        <taxon>Bacteria</taxon>
        <taxon>Pseudomonadati</taxon>
        <taxon>Pseudomonadota</taxon>
        <taxon>Alphaproteobacteria</taxon>
        <taxon>Hyphomicrobiales</taxon>
        <taxon>Rhizobiaceae</taxon>
        <taxon>Rhizobium/Agrobacterium group</taxon>
        <taxon>Rhizobium</taxon>
    </lineage>
</organism>
<sequence>MMDNLTSEQRSLNMSRIRGRDTKPELQLRKGLHALGYRFRLHVHNLPGRPDLVFPRYSAVIQVNGCFWHGHDCHLFKMPTSRHEFWAAKIAANKERDKRTNLALSNEGWRVLTVWECSLKGVKRQPLSEVLDCCGRFLRDDAVDAAVISSL</sequence>
<keyword evidence="3 6" id="KW-0227">DNA damage</keyword>
<reference evidence="8 9" key="1">
    <citation type="submission" date="2019-12" db="EMBL/GenBank/DDBJ databases">
        <title>Rhizobium genotypes associated with high levels of biological nitrogen fixation by grain legumes in a temperate-maritime cropping system.</title>
        <authorList>
            <person name="Maluk M."/>
            <person name="Francesc Ferrando Molina F."/>
            <person name="Lopez Del Egido L."/>
            <person name="Lafos M."/>
            <person name="Langarica-Fuentes A."/>
            <person name="Gebre Yohannes G."/>
            <person name="Young M.W."/>
            <person name="Martin P."/>
            <person name="Gantlett R."/>
            <person name="Kenicer G."/>
            <person name="Hawes C."/>
            <person name="Begg G.S."/>
            <person name="Quilliam R.S."/>
            <person name="Squire G.R."/>
            <person name="Poole P.S."/>
            <person name="Young P.W."/>
            <person name="Iannetta P.M."/>
            <person name="James E.K."/>
        </authorList>
    </citation>
    <scope>NUCLEOTIDE SEQUENCE [LARGE SCALE GENOMIC DNA]</scope>
    <source>
        <strain evidence="8 9">JHI366</strain>
    </source>
</reference>
<name>A0A7K3UEJ2_9HYPH</name>
<keyword evidence="2 6" id="KW-0255">Endonuclease</keyword>
<comment type="function">
    <text evidence="6">May nick specific sequences that contain T:G mispairs resulting from m5C-deamination.</text>
</comment>
<evidence type="ECO:0000256" key="2">
    <source>
        <dbReference type="ARBA" id="ARBA00022759"/>
    </source>
</evidence>
<dbReference type="PIRSF" id="PIRSF018267">
    <property type="entry name" value="VSR_endonuc"/>
    <property type="match status" value="1"/>
</dbReference>
<dbReference type="EC" id="3.1.-.-" evidence="6"/>
<evidence type="ECO:0000256" key="6">
    <source>
        <dbReference type="PIRNR" id="PIRNR018267"/>
    </source>
</evidence>
<dbReference type="Proteomes" id="UP000471753">
    <property type="component" value="Unassembled WGS sequence"/>
</dbReference>
<comment type="similarity">
    <text evidence="6">Belongs to the vsr family.</text>
</comment>
<dbReference type="InterPro" id="IPR004603">
    <property type="entry name" value="DNA_mismatch_endonuc_vsr"/>
</dbReference>
<evidence type="ECO:0000256" key="4">
    <source>
        <dbReference type="ARBA" id="ARBA00022801"/>
    </source>
</evidence>
<dbReference type="GO" id="GO:0006298">
    <property type="term" value="P:mismatch repair"/>
    <property type="evidence" value="ECO:0007669"/>
    <property type="project" value="UniProtKB-UniRule"/>
</dbReference>
<evidence type="ECO:0000313" key="8">
    <source>
        <dbReference type="EMBL" id="NEJ72080.1"/>
    </source>
</evidence>
<keyword evidence="4 6" id="KW-0378">Hydrolase</keyword>
<evidence type="ECO:0000256" key="5">
    <source>
        <dbReference type="ARBA" id="ARBA00023204"/>
    </source>
</evidence>
<dbReference type="GO" id="GO:0004519">
    <property type="term" value="F:endonuclease activity"/>
    <property type="evidence" value="ECO:0007669"/>
    <property type="project" value="UniProtKB-KW"/>
</dbReference>
<dbReference type="Gene3D" id="3.40.960.10">
    <property type="entry name" value="VSR Endonuclease"/>
    <property type="match status" value="1"/>
</dbReference>
<dbReference type="GO" id="GO:0016787">
    <property type="term" value="F:hydrolase activity"/>
    <property type="evidence" value="ECO:0007669"/>
    <property type="project" value="UniProtKB-KW"/>
</dbReference>
<evidence type="ECO:0000313" key="9">
    <source>
        <dbReference type="Proteomes" id="UP000471753"/>
    </source>
</evidence>
<dbReference type="InterPro" id="IPR011335">
    <property type="entry name" value="Restrct_endonuc-II-like"/>
</dbReference>
<evidence type="ECO:0000256" key="3">
    <source>
        <dbReference type="ARBA" id="ARBA00022763"/>
    </source>
</evidence>
<dbReference type="Pfam" id="PF03852">
    <property type="entry name" value="Vsr"/>
    <property type="match status" value="1"/>
</dbReference>
<comment type="caution">
    <text evidence="8">The sequence shown here is derived from an EMBL/GenBank/DDBJ whole genome shotgun (WGS) entry which is preliminary data.</text>
</comment>
<keyword evidence="1 6" id="KW-0540">Nuclease</keyword>
<dbReference type="NCBIfam" id="TIGR00632">
    <property type="entry name" value="vsr"/>
    <property type="match status" value="1"/>
</dbReference>
<keyword evidence="5 6" id="KW-0234">DNA repair</keyword>
<dbReference type="SUPFAM" id="SSF52980">
    <property type="entry name" value="Restriction endonuclease-like"/>
    <property type="match status" value="1"/>
</dbReference>
<feature type="compositionally biased region" description="Polar residues" evidence="7">
    <location>
        <begin position="1"/>
        <end position="14"/>
    </location>
</feature>
<dbReference type="CDD" id="cd00221">
    <property type="entry name" value="Vsr"/>
    <property type="match status" value="1"/>
</dbReference>
<gene>
    <name evidence="8" type="primary">vsr</name>
    <name evidence="8" type="ORF">GR197_16280</name>
</gene>